<feature type="compositionally biased region" description="Acidic residues" evidence="1">
    <location>
        <begin position="10"/>
        <end position="23"/>
    </location>
</feature>
<name>A0ABN3HSW7_9ACTN</name>
<gene>
    <name evidence="2" type="ORF">GCM10010420_07070</name>
</gene>
<comment type="caution">
    <text evidence="2">The sequence shown here is derived from an EMBL/GenBank/DDBJ whole genome shotgun (WGS) entry which is preliminary data.</text>
</comment>
<sequence length="72" mass="8510">MQENQAGSETETEFEAENENENENDLKQKFREALERKKQTGQERRAHEESRSKVGGMRREAGRKRNFRRKAG</sequence>
<organism evidence="2 3">
    <name type="scientific">Streptomyces glaucosporus</name>
    <dbReference type="NCBI Taxonomy" id="284044"/>
    <lineage>
        <taxon>Bacteria</taxon>
        <taxon>Bacillati</taxon>
        <taxon>Actinomycetota</taxon>
        <taxon>Actinomycetes</taxon>
        <taxon>Kitasatosporales</taxon>
        <taxon>Streptomycetaceae</taxon>
        <taxon>Streptomyces</taxon>
    </lineage>
</organism>
<proteinExistence type="predicted"/>
<dbReference type="InterPro" id="IPR035172">
    <property type="entry name" value="DUF5302"/>
</dbReference>
<feature type="compositionally biased region" description="Basic and acidic residues" evidence="1">
    <location>
        <begin position="24"/>
        <end position="60"/>
    </location>
</feature>
<protein>
    <recommendedName>
        <fullName evidence="4">DUF5302 domain-containing protein</fullName>
    </recommendedName>
</protein>
<dbReference type="Pfam" id="PF17227">
    <property type="entry name" value="DUF5302"/>
    <property type="match status" value="1"/>
</dbReference>
<evidence type="ECO:0000313" key="2">
    <source>
        <dbReference type="EMBL" id="GAA2386800.1"/>
    </source>
</evidence>
<reference evidence="2 3" key="1">
    <citation type="journal article" date="2019" name="Int. J. Syst. Evol. Microbiol.">
        <title>The Global Catalogue of Microorganisms (GCM) 10K type strain sequencing project: providing services to taxonomists for standard genome sequencing and annotation.</title>
        <authorList>
            <consortium name="The Broad Institute Genomics Platform"/>
            <consortium name="The Broad Institute Genome Sequencing Center for Infectious Disease"/>
            <person name="Wu L."/>
            <person name="Ma J."/>
        </authorList>
    </citation>
    <scope>NUCLEOTIDE SEQUENCE [LARGE SCALE GENOMIC DNA]</scope>
    <source>
        <strain evidence="2 3">JCM 6921</strain>
    </source>
</reference>
<evidence type="ECO:0000313" key="3">
    <source>
        <dbReference type="Proteomes" id="UP001500058"/>
    </source>
</evidence>
<evidence type="ECO:0008006" key="4">
    <source>
        <dbReference type="Google" id="ProtNLM"/>
    </source>
</evidence>
<dbReference type="Proteomes" id="UP001500058">
    <property type="component" value="Unassembled WGS sequence"/>
</dbReference>
<feature type="compositionally biased region" description="Basic residues" evidence="1">
    <location>
        <begin position="61"/>
        <end position="72"/>
    </location>
</feature>
<feature type="region of interest" description="Disordered" evidence="1">
    <location>
        <begin position="1"/>
        <end position="72"/>
    </location>
</feature>
<accession>A0ABN3HSW7</accession>
<evidence type="ECO:0000256" key="1">
    <source>
        <dbReference type="SAM" id="MobiDB-lite"/>
    </source>
</evidence>
<dbReference type="RefSeq" id="WP_344629317.1">
    <property type="nucleotide sequence ID" value="NZ_BAAATJ010000002.1"/>
</dbReference>
<keyword evidence="3" id="KW-1185">Reference proteome</keyword>
<dbReference type="EMBL" id="BAAATJ010000002">
    <property type="protein sequence ID" value="GAA2386800.1"/>
    <property type="molecule type" value="Genomic_DNA"/>
</dbReference>